<feature type="region of interest" description="Disordered" evidence="1">
    <location>
        <begin position="816"/>
        <end position="875"/>
    </location>
</feature>
<dbReference type="EMBL" id="KL142376">
    <property type="protein sequence ID" value="KDR77741.1"/>
    <property type="molecule type" value="Genomic_DNA"/>
</dbReference>
<dbReference type="HOGENOM" id="CLU_328458_0_0_1"/>
<feature type="compositionally biased region" description="Polar residues" evidence="1">
    <location>
        <begin position="816"/>
        <end position="830"/>
    </location>
</feature>
<feature type="compositionally biased region" description="Basic and acidic residues" evidence="1">
    <location>
        <begin position="603"/>
        <end position="620"/>
    </location>
</feature>
<keyword evidence="3" id="KW-1185">Reference proteome</keyword>
<sequence>MARGKQRARPSRARVHYYNAAFVFGGLVPNLHSAEASVSFVADSVVILRRFVEYGVTSRSSENDHGIVLVDCGQFTTNIVAYIHERDVRKEQDNSQCIWTGMAAVTSRAGTLIKGSNFTPTVGGLHSTDRIVDILQDTQYAKYVDLITERFEKDITNFTLEDDQGYHSVQFADSGMNAPENHILSGQFRILNLDVISFFEPTISRIVEAMQNIKRSSENKSWSLVLTGELISIPEIYKRMKMRWQYLGFSTYNTGFSFKFESAVIKRERALSHFLETTDVSIEERLMKRIIDEWSTSGVTDEKFPISGIREGQSTTGFQPQEPPDLAGLQAMLTAKGDINVVNSVFNQVEGDYSRIEATTLATTKSIGKKRSTEEASESSSPPNETAKNKPNTSESESSTRLLSGSLPDSPVNDLNVISSTLNSVKGSYNHYSIQSTDPGAPSSRHHFSGGGPGPGPAASSSDATQANETPQSLGPGDPIQSTYNRIEGQYNHYSITLENPKSTPSSSSTAENSMDREVDADTGRTQIPNISAEAPYSADNSAYEDGSATLEGAESVHAHPRHRQSSFADFPSTEIRPLTPSSSSMSSLGSSAGSGTSNSRRGSGDRDQNHLRFESVTEAEDGHWDQNYLRFKSVTEPEDSRSLPREDRLFRSVDSSKAGTSIDQPNSPTQQVNPIQHSPFMPFSRRVPLSRRDFFVALPAQPIQISRESDIGSESQPTPQVESSQRPAPGSSGSVAYRMGRLVGASFLGLKDPAEDALLSRDKVKEDLQRAVEEVQKLKMENQKARNELRELTRAYADLEQECKRLKSEDNALSSQNEVANSLDQSNQVELREPVVENDCRISTDGSWRGHGGVRHPKGPRGRLGRWYRPGGNA</sequence>
<gene>
    <name evidence="2" type="ORF">GALMADRAFT_138795</name>
</gene>
<feature type="compositionally biased region" description="Polar residues" evidence="1">
    <location>
        <begin position="713"/>
        <end position="735"/>
    </location>
</feature>
<feature type="region of interest" description="Disordered" evidence="1">
    <location>
        <begin position="364"/>
        <end position="411"/>
    </location>
</feature>
<feature type="compositionally biased region" description="Basic residues" evidence="1">
    <location>
        <begin position="853"/>
        <end position="867"/>
    </location>
</feature>
<feature type="compositionally biased region" description="Basic and acidic residues" evidence="1">
    <location>
        <begin position="514"/>
        <end position="523"/>
    </location>
</feature>
<feature type="region of interest" description="Disordered" evidence="1">
    <location>
        <begin position="496"/>
        <end position="620"/>
    </location>
</feature>
<dbReference type="Proteomes" id="UP000027222">
    <property type="component" value="Unassembled WGS sequence"/>
</dbReference>
<feature type="region of interest" description="Disordered" evidence="1">
    <location>
        <begin position="634"/>
        <end position="680"/>
    </location>
</feature>
<organism evidence="2 3">
    <name type="scientific">Galerina marginata (strain CBS 339.88)</name>
    <dbReference type="NCBI Taxonomy" id="685588"/>
    <lineage>
        <taxon>Eukaryota</taxon>
        <taxon>Fungi</taxon>
        <taxon>Dikarya</taxon>
        <taxon>Basidiomycota</taxon>
        <taxon>Agaricomycotina</taxon>
        <taxon>Agaricomycetes</taxon>
        <taxon>Agaricomycetidae</taxon>
        <taxon>Agaricales</taxon>
        <taxon>Agaricineae</taxon>
        <taxon>Strophariaceae</taxon>
        <taxon>Galerina</taxon>
    </lineage>
</organism>
<feature type="compositionally biased region" description="Polar residues" evidence="1">
    <location>
        <begin position="654"/>
        <end position="677"/>
    </location>
</feature>
<evidence type="ECO:0000256" key="1">
    <source>
        <dbReference type="SAM" id="MobiDB-lite"/>
    </source>
</evidence>
<accession>A0A067T3M4</accession>
<reference evidence="3" key="1">
    <citation type="journal article" date="2014" name="Proc. Natl. Acad. Sci. U.S.A.">
        <title>Extensive sampling of basidiomycete genomes demonstrates inadequacy of the white-rot/brown-rot paradigm for wood decay fungi.</title>
        <authorList>
            <person name="Riley R."/>
            <person name="Salamov A.A."/>
            <person name="Brown D.W."/>
            <person name="Nagy L.G."/>
            <person name="Floudas D."/>
            <person name="Held B.W."/>
            <person name="Levasseur A."/>
            <person name="Lombard V."/>
            <person name="Morin E."/>
            <person name="Otillar R."/>
            <person name="Lindquist E.A."/>
            <person name="Sun H."/>
            <person name="LaButti K.M."/>
            <person name="Schmutz J."/>
            <person name="Jabbour D."/>
            <person name="Luo H."/>
            <person name="Baker S.E."/>
            <person name="Pisabarro A.G."/>
            <person name="Walton J.D."/>
            <person name="Blanchette R.A."/>
            <person name="Henrissat B."/>
            <person name="Martin F."/>
            <person name="Cullen D."/>
            <person name="Hibbett D.S."/>
            <person name="Grigoriev I.V."/>
        </authorList>
    </citation>
    <scope>NUCLEOTIDE SEQUENCE [LARGE SCALE GENOMIC DNA]</scope>
    <source>
        <strain evidence="3">CBS 339.88</strain>
    </source>
</reference>
<protein>
    <submittedName>
        <fullName evidence="2">Uncharacterized protein</fullName>
    </submittedName>
</protein>
<feature type="compositionally biased region" description="Basic and acidic residues" evidence="1">
    <location>
        <begin position="634"/>
        <end position="652"/>
    </location>
</feature>
<feature type="region of interest" description="Disordered" evidence="1">
    <location>
        <begin position="706"/>
        <end position="736"/>
    </location>
</feature>
<feature type="compositionally biased region" description="Polar residues" evidence="1">
    <location>
        <begin position="463"/>
        <end position="473"/>
    </location>
</feature>
<feature type="compositionally biased region" description="Basic and acidic residues" evidence="1">
    <location>
        <begin position="831"/>
        <end position="843"/>
    </location>
</feature>
<name>A0A067T3M4_GALM3</name>
<proteinExistence type="predicted"/>
<feature type="compositionally biased region" description="Low complexity" evidence="1">
    <location>
        <begin position="582"/>
        <end position="602"/>
    </location>
</feature>
<feature type="compositionally biased region" description="Low complexity" evidence="1">
    <location>
        <begin position="393"/>
        <end position="407"/>
    </location>
</feature>
<evidence type="ECO:0000313" key="2">
    <source>
        <dbReference type="EMBL" id="KDR77741.1"/>
    </source>
</evidence>
<dbReference type="AlphaFoldDB" id="A0A067T3M4"/>
<feature type="region of interest" description="Disordered" evidence="1">
    <location>
        <begin position="430"/>
        <end position="484"/>
    </location>
</feature>
<evidence type="ECO:0000313" key="3">
    <source>
        <dbReference type="Proteomes" id="UP000027222"/>
    </source>
</evidence>
<feature type="compositionally biased region" description="Low complexity" evidence="1">
    <location>
        <begin position="499"/>
        <end position="513"/>
    </location>
</feature>